<organism evidence="1 2">
    <name type="scientific">Treponema vincentii</name>
    <dbReference type="NCBI Taxonomy" id="69710"/>
    <lineage>
        <taxon>Bacteria</taxon>
        <taxon>Pseudomonadati</taxon>
        <taxon>Spirochaetota</taxon>
        <taxon>Spirochaetia</taxon>
        <taxon>Spirochaetales</taxon>
        <taxon>Treponemataceae</taxon>
        <taxon>Treponema</taxon>
    </lineage>
</organism>
<dbReference type="AlphaFoldDB" id="A0A6P1Y3Q6"/>
<protein>
    <submittedName>
        <fullName evidence="1">Uncharacterized protein</fullName>
    </submittedName>
</protein>
<gene>
    <name evidence="1" type="ORF">GWP43_13530</name>
</gene>
<dbReference type="EMBL" id="CP048020">
    <property type="protein sequence ID" value="QHX44311.1"/>
    <property type="molecule type" value="Genomic_DNA"/>
</dbReference>
<dbReference type="RefSeq" id="WP_162664586.1">
    <property type="nucleotide sequence ID" value="NZ_CP048020.1"/>
</dbReference>
<name>A0A6P1Y3Q6_9SPIR</name>
<dbReference type="KEGG" id="trz:GWP43_13530"/>
<proteinExistence type="predicted"/>
<reference evidence="1 2" key="1">
    <citation type="submission" date="2020-01" db="EMBL/GenBank/DDBJ databases">
        <title>Complete genome sequence of a human oral phylogroup 1 Treponema sp. strain ATCC 700766, originally isolated from periodontitis dental plaque.</title>
        <authorList>
            <person name="Chan Y."/>
            <person name="Huo Y.-B."/>
            <person name="Yu X.-L."/>
            <person name="Zeng H."/>
            <person name="Leung W.-K."/>
            <person name="Watt R.M."/>
        </authorList>
    </citation>
    <scope>NUCLEOTIDE SEQUENCE [LARGE SCALE GENOMIC DNA]</scope>
    <source>
        <strain evidence="1 2">OMZ 804</strain>
    </source>
</reference>
<sequence>MPSNKIIHRQTLEVELNGQLTDTRACRFNLVTQKGFSSVFATLHFPAGSKDGKKGDTIKVYIADKESKDLYFTGTVYNATEIDNYRKLFLTDGYWKLCHTSFTASYRKEKASSIVSDVLDAAGVSEKSVTVPDVELARFSTKELSAHLVLDILLDALEEHGAKDITYFFDEKDCFHFGTPKDTGKNTGKTFCFNTKETIFSHSADWIETLPAPIRHSMKVTVDGVSKEVIRTDLTVLEGVSRLILHIGGSCT</sequence>
<evidence type="ECO:0000313" key="2">
    <source>
        <dbReference type="Proteomes" id="UP000464374"/>
    </source>
</evidence>
<evidence type="ECO:0000313" key="1">
    <source>
        <dbReference type="EMBL" id="QHX44311.1"/>
    </source>
</evidence>
<accession>A0A6P1Y3Q6</accession>
<dbReference type="Proteomes" id="UP000464374">
    <property type="component" value="Chromosome"/>
</dbReference>